<evidence type="ECO:0000256" key="1">
    <source>
        <dbReference type="SAM" id="SignalP"/>
    </source>
</evidence>
<feature type="signal peptide" evidence="1">
    <location>
        <begin position="1"/>
        <end position="20"/>
    </location>
</feature>
<organism evidence="2 3">
    <name type="scientific">Sphingomonas kyeonggiensis</name>
    <dbReference type="NCBI Taxonomy" id="1268553"/>
    <lineage>
        <taxon>Bacteria</taxon>
        <taxon>Pseudomonadati</taxon>
        <taxon>Pseudomonadota</taxon>
        <taxon>Alphaproteobacteria</taxon>
        <taxon>Sphingomonadales</taxon>
        <taxon>Sphingomonadaceae</taxon>
        <taxon>Sphingomonas</taxon>
    </lineage>
</organism>
<accession>A0A7W6NX52</accession>
<reference evidence="2 3" key="1">
    <citation type="submission" date="2020-08" db="EMBL/GenBank/DDBJ databases">
        <title>Genomic Encyclopedia of Type Strains, Phase IV (KMG-IV): sequencing the most valuable type-strain genomes for metagenomic binning, comparative biology and taxonomic classification.</title>
        <authorList>
            <person name="Goeker M."/>
        </authorList>
    </citation>
    <scope>NUCLEOTIDE SEQUENCE [LARGE SCALE GENOMIC DNA]</scope>
    <source>
        <strain evidence="2 3">DSM 101806</strain>
    </source>
</reference>
<evidence type="ECO:0000313" key="3">
    <source>
        <dbReference type="Proteomes" id="UP000557392"/>
    </source>
</evidence>
<dbReference type="AlphaFoldDB" id="A0A7W6NX52"/>
<dbReference type="PROSITE" id="PS51257">
    <property type="entry name" value="PROKAR_LIPOPROTEIN"/>
    <property type="match status" value="1"/>
</dbReference>
<sequence>MLRFVIPGALILAAACAANAALPQRGGDRSEEAKIARQLAGMTPGKPQDCLPRDRYNGMEGYSTTILFIGGPKKIWRNELIGACTGLSRDDLPVITSPSGRMCRGDRVETRSRIGGMMTGACALGSFVPYSK</sequence>
<feature type="chain" id="PRO_5031282327" evidence="1">
    <location>
        <begin position="21"/>
        <end position="132"/>
    </location>
</feature>
<name>A0A7W6NX52_9SPHN</name>
<dbReference type="EMBL" id="JACIEH010000002">
    <property type="protein sequence ID" value="MBB4098316.1"/>
    <property type="molecule type" value="Genomic_DNA"/>
</dbReference>
<dbReference type="RefSeq" id="WP_183997018.1">
    <property type="nucleotide sequence ID" value="NZ_JACIEH010000002.1"/>
</dbReference>
<comment type="caution">
    <text evidence="2">The sequence shown here is derived from an EMBL/GenBank/DDBJ whole genome shotgun (WGS) entry which is preliminary data.</text>
</comment>
<proteinExistence type="predicted"/>
<protein>
    <submittedName>
        <fullName evidence="2">Uncharacterized protein</fullName>
    </submittedName>
</protein>
<gene>
    <name evidence="2" type="ORF">GGR46_001880</name>
</gene>
<dbReference type="Proteomes" id="UP000557392">
    <property type="component" value="Unassembled WGS sequence"/>
</dbReference>
<keyword evidence="3" id="KW-1185">Reference proteome</keyword>
<evidence type="ECO:0000313" key="2">
    <source>
        <dbReference type="EMBL" id="MBB4098316.1"/>
    </source>
</evidence>
<keyword evidence="1" id="KW-0732">Signal</keyword>